<protein>
    <submittedName>
        <fullName evidence="1">Uncharacterized protein</fullName>
    </submittedName>
</protein>
<reference evidence="1" key="1">
    <citation type="submission" date="2023-04" db="EMBL/GenBank/DDBJ databases">
        <title>Draft Genome sequencing of Naganishia species isolated from polar environments using Oxford Nanopore Technology.</title>
        <authorList>
            <person name="Leo P."/>
            <person name="Venkateswaran K."/>
        </authorList>
    </citation>
    <scope>NUCLEOTIDE SEQUENCE</scope>
    <source>
        <strain evidence="1">MNA-CCFEE 5425</strain>
    </source>
</reference>
<comment type="caution">
    <text evidence="1">The sequence shown here is derived from an EMBL/GenBank/DDBJ whole genome shotgun (WGS) entry which is preliminary data.</text>
</comment>
<proteinExistence type="predicted"/>
<organism evidence="1 2">
    <name type="scientific">Naganishia vaughanmartiniae</name>
    <dbReference type="NCBI Taxonomy" id="1424756"/>
    <lineage>
        <taxon>Eukaryota</taxon>
        <taxon>Fungi</taxon>
        <taxon>Dikarya</taxon>
        <taxon>Basidiomycota</taxon>
        <taxon>Agaricomycotina</taxon>
        <taxon>Tremellomycetes</taxon>
        <taxon>Filobasidiales</taxon>
        <taxon>Filobasidiaceae</taxon>
        <taxon>Naganishia</taxon>
    </lineage>
</organism>
<gene>
    <name evidence="1" type="ORF">QFC22_004413</name>
</gene>
<evidence type="ECO:0000313" key="1">
    <source>
        <dbReference type="EMBL" id="KAJ9117563.1"/>
    </source>
</evidence>
<keyword evidence="2" id="KW-1185">Reference proteome</keyword>
<dbReference type="EMBL" id="JASBWU010000012">
    <property type="protein sequence ID" value="KAJ9117563.1"/>
    <property type="molecule type" value="Genomic_DNA"/>
</dbReference>
<name>A0ACC2X0N7_9TREE</name>
<accession>A0ACC2X0N7</accession>
<evidence type="ECO:0000313" key="2">
    <source>
        <dbReference type="Proteomes" id="UP001243375"/>
    </source>
</evidence>
<dbReference type="Proteomes" id="UP001243375">
    <property type="component" value="Unassembled WGS sequence"/>
</dbReference>
<sequence>MSCAFAPVRPFTRQSQEPVSADARRLFGTRIVKLEEIVRTSEAYHKQQDANPDPLTFFGKALRNKDPLALYLDNQFNDVAFGPAKVFTVGNDQIWSYLANELRALKEVTDYLEPSSNSPENNVLNELPKWLQGQLKPVNQNAAAFQWILNHLSKTWHAACIEYLQVHGAIITTDIAIAEMDLSHSPSGFDEEVSLPALSLKWTEGAGQTTYRWTGSATMTADGEARTEQLLQCSSATDFISVEGDGTIRETLSNRGSRMLPLLDFAAGHLHPVKLDPFGDVEDDEDSHYPGSEPLADTGTAGGADGGV</sequence>